<dbReference type="Pfam" id="PF01497">
    <property type="entry name" value="Peripla_BP_2"/>
    <property type="match status" value="1"/>
</dbReference>
<dbReference type="RefSeq" id="WP_025843967.1">
    <property type="nucleotide sequence ID" value="NZ_BJOD01000034.1"/>
</dbReference>
<keyword evidence="4 5" id="KW-0732">Signal</keyword>
<dbReference type="EMBL" id="BJOD01000034">
    <property type="protein sequence ID" value="GED27061.1"/>
    <property type="molecule type" value="Genomic_DNA"/>
</dbReference>
<reference evidence="7 10" key="2">
    <citation type="submission" date="2019-06" db="EMBL/GenBank/DDBJ databases">
        <title>Whole genome shotgun sequence of Brevibacillus agri NBRC 15538.</title>
        <authorList>
            <person name="Hosoyama A."/>
            <person name="Uohara A."/>
            <person name="Ohji S."/>
            <person name="Ichikawa N."/>
        </authorList>
    </citation>
    <scope>NUCLEOTIDE SEQUENCE [LARGE SCALE GENOMIC DNA]</scope>
    <source>
        <strain evidence="7 10">NBRC 15538</strain>
    </source>
</reference>
<sequence>MYKKLLAIPVTAVFLLLAACGANGPGGQAAGDPAAKPTRSIQYLGNTYKIPARTKQIAFVESRSSFEDALLTGIPPFAATVEKSGAFPQEYAAITQNTQKLPADIADHVGDLAALGPDTILTSDKTSEEKRSKLESAASVIPISSNGAHWEDNLRLLAEVRGKDANVDAIVSKVRTNTEKTRDKLAPLKDKIVLTAWFHEGAFLVYPKNERYNYLLYTDLGLATPSVVEQAKEPVPLSLAELAQADPDYLFVMVDKSSDPDAAKSFEQLKQQPEWSNLRVVQSGQVYENAVNPGLAGGTAYSNQSFLNALSARLLK</sequence>
<dbReference type="GO" id="GO:1901678">
    <property type="term" value="P:iron coordination entity transport"/>
    <property type="evidence" value="ECO:0007669"/>
    <property type="project" value="UniProtKB-ARBA"/>
</dbReference>
<dbReference type="SUPFAM" id="SSF53807">
    <property type="entry name" value="Helical backbone' metal receptor"/>
    <property type="match status" value="1"/>
</dbReference>
<comment type="subcellular location">
    <subcellularLocation>
        <location evidence="1">Cell envelope</location>
    </subcellularLocation>
</comment>
<protein>
    <submittedName>
        <fullName evidence="8">ABC transporter substrate-binding protein</fullName>
    </submittedName>
    <submittedName>
        <fullName evidence="7">Iron-uptake system-binding protein</fullName>
    </submittedName>
</protein>
<feature type="chain" id="PRO_5038420948" evidence="5">
    <location>
        <begin position="25"/>
        <end position="316"/>
    </location>
</feature>
<accession>A0A3M8AP22</accession>
<evidence type="ECO:0000259" key="6">
    <source>
        <dbReference type="PROSITE" id="PS50983"/>
    </source>
</evidence>
<dbReference type="AlphaFoldDB" id="A0A3M8AP22"/>
<name>A0A3M8AP22_9BACL</name>
<evidence type="ECO:0000313" key="9">
    <source>
        <dbReference type="Proteomes" id="UP000276178"/>
    </source>
</evidence>
<comment type="caution">
    <text evidence="8">The sequence shown here is derived from an EMBL/GenBank/DDBJ whole genome shotgun (WGS) entry which is preliminary data.</text>
</comment>
<dbReference type="InterPro" id="IPR002491">
    <property type="entry name" value="ABC_transptr_periplasmic_BD"/>
</dbReference>
<organism evidence="8 9">
    <name type="scientific">Brevibacillus agri</name>
    <dbReference type="NCBI Taxonomy" id="51101"/>
    <lineage>
        <taxon>Bacteria</taxon>
        <taxon>Bacillati</taxon>
        <taxon>Bacillota</taxon>
        <taxon>Bacilli</taxon>
        <taxon>Bacillales</taxon>
        <taxon>Paenibacillaceae</taxon>
        <taxon>Brevibacillus</taxon>
    </lineage>
</organism>
<feature type="domain" description="Fe/B12 periplasmic-binding" evidence="6">
    <location>
        <begin position="55"/>
        <end position="316"/>
    </location>
</feature>
<dbReference type="PROSITE" id="PS51257">
    <property type="entry name" value="PROKAR_LIPOPROTEIN"/>
    <property type="match status" value="1"/>
</dbReference>
<evidence type="ECO:0000313" key="10">
    <source>
        <dbReference type="Proteomes" id="UP000317180"/>
    </source>
</evidence>
<evidence type="ECO:0000256" key="5">
    <source>
        <dbReference type="SAM" id="SignalP"/>
    </source>
</evidence>
<feature type="signal peptide" evidence="5">
    <location>
        <begin position="1"/>
        <end position="24"/>
    </location>
</feature>
<proteinExistence type="inferred from homology"/>
<evidence type="ECO:0000256" key="4">
    <source>
        <dbReference type="ARBA" id="ARBA00022729"/>
    </source>
</evidence>
<dbReference type="Proteomes" id="UP000317180">
    <property type="component" value="Unassembled WGS sequence"/>
</dbReference>
<dbReference type="PANTHER" id="PTHR30532:SF10">
    <property type="entry name" value="IRON-UPTAKE SYSTEM-BINDING PROTEIN"/>
    <property type="match status" value="1"/>
</dbReference>
<dbReference type="Gene3D" id="3.40.50.1980">
    <property type="entry name" value="Nitrogenase molybdenum iron protein domain"/>
    <property type="match status" value="2"/>
</dbReference>
<evidence type="ECO:0000313" key="7">
    <source>
        <dbReference type="EMBL" id="GED27061.1"/>
    </source>
</evidence>
<comment type="similarity">
    <text evidence="2">Belongs to the bacterial solute-binding protein 8 family.</text>
</comment>
<dbReference type="EMBL" id="RHHN01000050">
    <property type="protein sequence ID" value="RNB52931.1"/>
    <property type="molecule type" value="Genomic_DNA"/>
</dbReference>
<keyword evidence="3" id="KW-0813">Transport</keyword>
<evidence type="ECO:0000256" key="2">
    <source>
        <dbReference type="ARBA" id="ARBA00008814"/>
    </source>
</evidence>
<dbReference type="Proteomes" id="UP000276178">
    <property type="component" value="Unassembled WGS sequence"/>
</dbReference>
<dbReference type="PROSITE" id="PS50983">
    <property type="entry name" value="FE_B12_PBP"/>
    <property type="match status" value="1"/>
</dbReference>
<keyword evidence="10" id="KW-1185">Reference proteome</keyword>
<gene>
    <name evidence="7" type="ORF">BAG01nite_31630</name>
    <name evidence="8" type="ORF">EB820_18160</name>
</gene>
<evidence type="ECO:0000256" key="3">
    <source>
        <dbReference type="ARBA" id="ARBA00022448"/>
    </source>
</evidence>
<dbReference type="InterPro" id="IPR051313">
    <property type="entry name" value="Bact_iron-sidero_bind"/>
</dbReference>
<evidence type="ECO:0000256" key="1">
    <source>
        <dbReference type="ARBA" id="ARBA00004196"/>
    </source>
</evidence>
<dbReference type="GO" id="GO:0030288">
    <property type="term" value="C:outer membrane-bounded periplasmic space"/>
    <property type="evidence" value="ECO:0007669"/>
    <property type="project" value="TreeGrafter"/>
</dbReference>
<dbReference type="PANTHER" id="PTHR30532">
    <property type="entry name" value="IRON III DICITRATE-BINDING PERIPLASMIC PROTEIN"/>
    <property type="match status" value="1"/>
</dbReference>
<evidence type="ECO:0000313" key="8">
    <source>
        <dbReference type="EMBL" id="RNB52931.1"/>
    </source>
</evidence>
<dbReference type="OrthoDB" id="2463361at2"/>
<dbReference type="GeneID" id="82812819"/>
<reference evidence="8 9" key="1">
    <citation type="submission" date="2018-10" db="EMBL/GenBank/DDBJ databases">
        <title>Phylogenomics of Brevibacillus.</title>
        <authorList>
            <person name="Dunlap C."/>
        </authorList>
    </citation>
    <scope>NUCLEOTIDE SEQUENCE [LARGE SCALE GENOMIC DNA]</scope>
    <source>
        <strain evidence="8 9">NRRL NRS 1219</strain>
    </source>
</reference>